<evidence type="ECO:0000313" key="3">
    <source>
        <dbReference type="Proteomes" id="UP000324832"/>
    </source>
</evidence>
<proteinExistence type="predicted"/>
<keyword evidence="3" id="KW-1185">Reference proteome</keyword>
<protein>
    <submittedName>
        <fullName evidence="2">Uncharacterized protein</fullName>
    </submittedName>
</protein>
<dbReference type="EMBL" id="FZQP02000488">
    <property type="protein sequence ID" value="VVC89253.1"/>
    <property type="molecule type" value="Genomic_DNA"/>
</dbReference>
<feature type="region of interest" description="Disordered" evidence="1">
    <location>
        <begin position="1"/>
        <end position="64"/>
    </location>
</feature>
<name>A0A5E4PVR3_9NEOP</name>
<dbReference type="AlphaFoldDB" id="A0A5E4PVR3"/>
<evidence type="ECO:0000256" key="1">
    <source>
        <dbReference type="SAM" id="MobiDB-lite"/>
    </source>
</evidence>
<sequence length="85" mass="9583">MSGNEISEISGTDFEDSGSEYIPSDNGKQRNMYRSQKILVIPESSDESSAEEANDEISAREGPRLPGLEEWKHNYWSLEKKCSVL</sequence>
<feature type="compositionally biased region" description="Polar residues" evidence="1">
    <location>
        <begin position="1"/>
        <end position="10"/>
    </location>
</feature>
<organism evidence="2 3">
    <name type="scientific">Leptidea sinapis</name>
    <dbReference type="NCBI Taxonomy" id="189913"/>
    <lineage>
        <taxon>Eukaryota</taxon>
        <taxon>Metazoa</taxon>
        <taxon>Ecdysozoa</taxon>
        <taxon>Arthropoda</taxon>
        <taxon>Hexapoda</taxon>
        <taxon>Insecta</taxon>
        <taxon>Pterygota</taxon>
        <taxon>Neoptera</taxon>
        <taxon>Endopterygota</taxon>
        <taxon>Lepidoptera</taxon>
        <taxon>Glossata</taxon>
        <taxon>Ditrysia</taxon>
        <taxon>Papilionoidea</taxon>
        <taxon>Pieridae</taxon>
        <taxon>Dismorphiinae</taxon>
        <taxon>Leptidea</taxon>
    </lineage>
</organism>
<accession>A0A5E4PVR3</accession>
<dbReference type="Proteomes" id="UP000324832">
    <property type="component" value="Unassembled WGS sequence"/>
</dbReference>
<reference evidence="2 3" key="1">
    <citation type="submission" date="2017-07" db="EMBL/GenBank/DDBJ databases">
        <authorList>
            <person name="Talla V."/>
            <person name="Backstrom N."/>
        </authorList>
    </citation>
    <scope>NUCLEOTIDE SEQUENCE [LARGE SCALE GENOMIC DNA]</scope>
</reference>
<evidence type="ECO:0000313" key="2">
    <source>
        <dbReference type="EMBL" id="VVC89253.1"/>
    </source>
</evidence>
<gene>
    <name evidence="2" type="ORF">LSINAPIS_LOCUS2427</name>
</gene>
<feature type="compositionally biased region" description="Acidic residues" evidence="1">
    <location>
        <begin position="44"/>
        <end position="55"/>
    </location>
</feature>